<gene>
    <name evidence="2" type="ORF">EVAR_99549_1</name>
</gene>
<feature type="chain" id="PRO_5020025460" evidence="1">
    <location>
        <begin position="40"/>
        <end position="158"/>
    </location>
</feature>
<dbReference type="AlphaFoldDB" id="A0A4C1YSR9"/>
<dbReference type="EMBL" id="BGZK01001410">
    <property type="protein sequence ID" value="GBP79326.1"/>
    <property type="molecule type" value="Genomic_DNA"/>
</dbReference>
<proteinExistence type="predicted"/>
<dbReference type="Proteomes" id="UP000299102">
    <property type="component" value="Unassembled WGS sequence"/>
</dbReference>
<organism evidence="2 3">
    <name type="scientific">Eumeta variegata</name>
    <name type="common">Bagworm moth</name>
    <name type="synonym">Eumeta japonica</name>
    <dbReference type="NCBI Taxonomy" id="151549"/>
    <lineage>
        <taxon>Eukaryota</taxon>
        <taxon>Metazoa</taxon>
        <taxon>Ecdysozoa</taxon>
        <taxon>Arthropoda</taxon>
        <taxon>Hexapoda</taxon>
        <taxon>Insecta</taxon>
        <taxon>Pterygota</taxon>
        <taxon>Neoptera</taxon>
        <taxon>Endopterygota</taxon>
        <taxon>Lepidoptera</taxon>
        <taxon>Glossata</taxon>
        <taxon>Ditrysia</taxon>
        <taxon>Tineoidea</taxon>
        <taxon>Psychidae</taxon>
        <taxon>Oiketicinae</taxon>
        <taxon>Eumeta</taxon>
    </lineage>
</organism>
<evidence type="ECO:0000313" key="2">
    <source>
        <dbReference type="EMBL" id="GBP79326.1"/>
    </source>
</evidence>
<feature type="signal peptide" evidence="1">
    <location>
        <begin position="1"/>
        <end position="39"/>
    </location>
</feature>
<name>A0A4C1YSR9_EUMVA</name>
<reference evidence="2 3" key="1">
    <citation type="journal article" date="2019" name="Commun. Biol.">
        <title>The bagworm genome reveals a unique fibroin gene that provides high tensile strength.</title>
        <authorList>
            <person name="Kono N."/>
            <person name="Nakamura H."/>
            <person name="Ohtoshi R."/>
            <person name="Tomita M."/>
            <person name="Numata K."/>
            <person name="Arakawa K."/>
        </authorList>
    </citation>
    <scope>NUCLEOTIDE SEQUENCE [LARGE SCALE GENOMIC DNA]</scope>
</reference>
<accession>A0A4C1YSR9</accession>
<keyword evidence="3" id="KW-1185">Reference proteome</keyword>
<evidence type="ECO:0000313" key="3">
    <source>
        <dbReference type="Proteomes" id="UP000299102"/>
    </source>
</evidence>
<protein>
    <submittedName>
        <fullName evidence="2">Uncharacterized protein</fullName>
    </submittedName>
</protein>
<sequence>MCISCIGLRFHIFAAREPCIVVVVLAALGASMRSDPVSASRGPQDEDIFGTRMEAGRVDVTRSTVDTNRISVHNRTSVGATVVRRTFRPAPYLCMRIDAGKLFGLDIVLNNRALRTLSNAANRQGVTALWMPPDGHLGIGDHERIQYELNPLGERQIT</sequence>
<keyword evidence="1" id="KW-0732">Signal</keyword>
<comment type="caution">
    <text evidence="2">The sequence shown here is derived from an EMBL/GenBank/DDBJ whole genome shotgun (WGS) entry which is preliminary data.</text>
</comment>
<evidence type="ECO:0000256" key="1">
    <source>
        <dbReference type="SAM" id="SignalP"/>
    </source>
</evidence>